<reference evidence="1" key="1">
    <citation type="journal article" date="2015" name="Nature">
        <title>Complex archaea that bridge the gap between prokaryotes and eukaryotes.</title>
        <authorList>
            <person name="Spang A."/>
            <person name="Saw J.H."/>
            <person name="Jorgensen S.L."/>
            <person name="Zaremba-Niedzwiedzka K."/>
            <person name="Martijn J."/>
            <person name="Lind A.E."/>
            <person name="van Eijk R."/>
            <person name="Schleper C."/>
            <person name="Guy L."/>
            <person name="Ettema T.J."/>
        </authorList>
    </citation>
    <scope>NUCLEOTIDE SEQUENCE</scope>
</reference>
<organism evidence="1">
    <name type="scientific">marine sediment metagenome</name>
    <dbReference type="NCBI Taxonomy" id="412755"/>
    <lineage>
        <taxon>unclassified sequences</taxon>
        <taxon>metagenomes</taxon>
        <taxon>ecological metagenomes</taxon>
    </lineage>
</organism>
<evidence type="ECO:0000313" key="1">
    <source>
        <dbReference type="EMBL" id="KKN56387.1"/>
    </source>
</evidence>
<proteinExistence type="predicted"/>
<dbReference type="EMBL" id="LAZR01000846">
    <property type="protein sequence ID" value="KKN56387.1"/>
    <property type="molecule type" value="Genomic_DNA"/>
</dbReference>
<dbReference type="AlphaFoldDB" id="A0A0F9S2C8"/>
<sequence>MSEIKAEQILEIHPDSRYVLVLAEEDYDDDILIMAGDIISDWWHGREEQTPILLLPAGTKLRLVRAND</sequence>
<gene>
    <name evidence="1" type="ORF">LCGC14_0572980</name>
</gene>
<accession>A0A0F9S2C8</accession>
<name>A0A0F9S2C8_9ZZZZ</name>
<comment type="caution">
    <text evidence="1">The sequence shown here is derived from an EMBL/GenBank/DDBJ whole genome shotgun (WGS) entry which is preliminary data.</text>
</comment>
<protein>
    <submittedName>
        <fullName evidence="1">Uncharacterized protein</fullName>
    </submittedName>
</protein>